<protein>
    <submittedName>
        <fullName evidence="2">DUF4271 domain-containing protein</fullName>
    </submittedName>
</protein>
<reference evidence="3" key="1">
    <citation type="submission" date="2018-03" db="EMBL/GenBank/DDBJ databases">
        <title>Gramella fulva sp. nov., isolated from a dry surface of tidal flat.</title>
        <authorList>
            <person name="Hwang S.H."/>
            <person name="Hwang W.M."/>
            <person name="Kang K."/>
            <person name="Ahn T.-Y."/>
        </authorList>
    </citation>
    <scope>NUCLEOTIDE SEQUENCE [LARGE SCALE GENOMIC DNA]</scope>
    <source>
        <strain evidence="3">SH35</strain>
    </source>
</reference>
<accession>A0A2R3Z4P6</accession>
<feature type="transmembrane region" description="Helical" evidence="1">
    <location>
        <begin position="90"/>
        <end position="109"/>
    </location>
</feature>
<dbReference type="Pfam" id="PF14093">
    <property type="entry name" value="DUF4271"/>
    <property type="match status" value="1"/>
</dbReference>
<keyword evidence="3" id="KW-1185">Reference proteome</keyword>
<dbReference type="OrthoDB" id="1438590at2"/>
<keyword evidence="1" id="KW-0472">Membrane</keyword>
<gene>
    <name evidence="2" type="ORF">C7S20_08080</name>
</gene>
<name>A0A2R3Z4P6_9FLAO</name>
<feature type="transmembrane region" description="Helical" evidence="1">
    <location>
        <begin position="13"/>
        <end position="32"/>
    </location>
</feature>
<proteinExistence type="predicted"/>
<dbReference type="Proteomes" id="UP000241507">
    <property type="component" value="Chromosome"/>
</dbReference>
<dbReference type="InterPro" id="IPR025367">
    <property type="entry name" value="DUF4271"/>
</dbReference>
<feature type="transmembrane region" description="Helical" evidence="1">
    <location>
        <begin position="160"/>
        <end position="181"/>
    </location>
</feature>
<dbReference type="KEGG" id="grs:C7S20_08080"/>
<feature type="transmembrane region" description="Helical" evidence="1">
    <location>
        <begin position="62"/>
        <end position="84"/>
    </location>
</feature>
<evidence type="ECO:0000313" key="3">
    <source>
        <dbReference type="Proteomes" id="UP000241507"/>
    </source>
</evidence>
<dbReference type="EMBL" id="CP028136">
    <property type="protein sequence ID" value="AVR45231.1"/>
    <property type="molecule type" value="Genomic_DNA"/>
</dbReference>
<sequence length="217" mass="25380">MQAIERINNSQDWITLLFLACILLLVLAKMLYPQRFDEFINLFGSGKFMAFKGKENKAFHGFNILMLCVQLLAVSAFLFIAYRYFFDSELPSLILFIRIFTAYTCLILLKTGVEKIVGNIFEIDEKMDYYVFQKISYRNFISLFVLVMTILLVYTIKVSMVILAVTGGLMLLANAIALFIIYRRNQNIIETNWFYFILYLCALEIAPYFILFKLITR</sequence>
<dbReference type="RefSeq" id="WP_107012009.1">
    <property type="nucleotide sequence ID" value="NZ_CP028136.1"/>
</dbReference>
<feature type="transmembrane region" description="Helical" evidence="1">
    <location>
        <begin position="193"/>
        <end position="215"/>
    </location>
</feature>
<evidence type="ECO:0000256" key="1">
    <source>
        <dbReference type="SAM" id="Phobius"/>
    </source>
</evidence>
<dbReference type="AlphaFoldDB" id="A0A2R3Z4P6"/>
<evidence type="ECO:0000313" key="2">
    <source>
        <dbReference type="EMBL" id="AVR45231.1"/>
    </source>
</evidence>
<keyword evidence="1" id="KW-0812">Transmembrane</keyword>
<organism evidence="2 3">
    <name type="scientific">Christiangramia fulva</name>
    <dbReference type="NCBI Taxonomy" id="2126553"/>
    <lineage>
        <taxon>Bacteria</taxon>
        <taxon>Pseudomonadati</taxon>
        <taxon>Bacteroidota</taxon>
        <taxon>Flavobacteriia</taxon>
        <taxon>Flavobacteriales</taxon>
        <taxon>Flavobacteriaceae</taxon>
        <taxon>Christiangramia</taxon>
    </lineage>
</organism>
<feature type="transmembrane region" description="Helical" evidence="1">
    <location>
        <begin position="135"/>
        <end position="154"/>
    </location>
</feature>
<keyword evidence="1" id="KW-1133">Transmembrane helix</keyword>